<dbReference type="KEGG" id="ssau:H8M03_03655"/>
<dbReference type="Gene3D" id="1.20.1260.100">
    <property type="entry name" value="TspO/MBR protein"/>
    <property type="match status" value="1"/>
</dbReference>
<dbReference type="RefSeq" id="WP_187480397.1">
    <property type="nucleotide sequence ID" value="NZ_CP060697.1"/>
</dbReference>
<protein>
    <submittedName>
        <fullName evidence="7">Tryptophan-rich sensory protein</fullName>
    </submittedName>
</protein>
<dbReference type="Pfam" id="PF03073">
    <property type="entry name" value="TspO_MBR"/>
    <property type="match status" value="1"/>
</dbReference>
<dbReference type="InterPro" id="IPR004307">
    <property type="entry name" value="TspO_MBR"/>
</dbReference>
<gene>
    <name evidence="7" type="ORF">H8M03_03655</name>
</gene>
<dbReference type="CDD" id="cd15904">
    <property type="entry name" value="TSPO_MBR"/>
    <property type="match status" value="1"/>
</dbReference>
<dbReference type="PIRSF" id="PIRSF005859">
    <property type="entry name" value="PBR"/>
    <property type="match status" value="1"/>
</dbReference>
<evidence type="ECO:0000313" key="8">
    <source>
        <dbReference type="Proteomes" id="UP000515861"/>
    </source>
</evidence>
<sequence>MVDDALQARPWVRIALVAVLVFEMLGWASGYLSQSGYGNSWFDALQKPSFMPPGWLFGVVWPILYAMLGVAVAMIIALPPSPKRTGALTLFGIQMALNFAWSPVFFALHDIELAKYIIIMMVVLSAIAAGQFFRLRPPAGVLMIPYLAWLVFATTLNTVIGTLNPGASQPLFG</sequence>
<dbReference type="Proteomes" id="UP000515861">
    <property type="component" value="Chromosome"/>
</dbReference>
<feature type="transmembrane region" description="Helical" evidence="6">
    <location>
        <begin position="54"/>
        <end position="78"/>
    </location>
</feature>
<dbReference type="GO" id="GO:0016020">
    <property type="term" value="C:membrane"/>
    <property type="evidence" value="ECO:0007669"/>
    <property type="project" value="UniProtKB-SubCell"/>
</dbReference>
<dbReference type="PANTHER" id="PTHR10057">
    <property type="entry name" value="PERIPHERAL-TYPE BENZODIAZEPINE RECEPTOR"/>
    <property type="match status" value="1"/>
</dbReference>
<keyword evidence="4 6" id="KW-1133">Transmembrane helix</keyword>
<evidence type="ECO:0000256" key="4">
    <source>
        <dbReference type="ARBA" id="ARBA00022989"/>
    </source>
</evidence>
<evidence type="ECO:0000256" key="3">
    <source>
        <dbReference type="ARBA" id="ARBA00022692"/>
    </source>
</evidence>
<evidence type="ECO:0000256" key="6">
    <source>
        <dbReference type="SAM" id="Phobius"/>
    </source>
</evidence>
<feature type="transmembrane region" description="Helical" evidence="6">
    <location>
        <begin position="85"/>
        <end position="107"/>
    </location>
</feature>
<dbReference type="EMBL" id="CP060697">
    <property type="protein sequence ID" value="QNM83442.1"/>
    <property type="molecule type" value="Genomic_DNA"/>
</dbReference>
<name>A0A7G9L493_9SPHN</name>
<evidence type="ECO:0000256" key="1">
    <source>
        <dbReference type="ARBA" id="ARBA00004141"/>
    </source>
</evidence>
<dbReference type="AlphaFoldDB" id="A0A7G9L493"/>
<keyword evidence="8" id="KW-1185">Reference proteome</keyword>
<keyword evidence="3 6" id="KW-0812">Transmembrane</keyword>
<dbReference type="FunFam" id="1.20.1260.100:FF:000001">
    <property type="entry name" value="translocator protein 2"/>
    <property type="match status" value="1"/>
</dbReference>
<comment type="subcellular location">
    <subcellularLocation>
        <location evidence="1">Membrane</location>
        <topology evidence="1">Multi-pass membrane protein</topology>
    </subcellularLocation>
</comment>
<evidence type="ECO:0000313" key="7">
    <source>
        <dbReference type="EMBL" id="QNM83442.1"/>
    </source>
</evidence>
<feature type="transmembrane region" description="Helical" evidence="6">
    <location>
        <begin position="113"/>
        <end position="133"/>
    </location>
</feature>
<feature type="transmembrane region" description="Helical" evidence="6">
    <location>
        <begin position="12"/>
        <end position="34"/>
    </location>
</feature>
<keyword evidence="5 6" id="KW-0472">Membrane</keyword>
<dbReference type="GO" id="GO:0033013">
    <property type="term" value="P:tetrapyrrole metabolic process"/>
    <property type="evidence" value="ECO:0007669"/>
    <property type="project" value="UniProtKB-ARBA"/>
</dbReference>
<evidence type="ECO:0000256" key="5">
    <source>
        <dbReference type="ARBA" id="ARBA00023136"/>
    </source>
</evidence>
<proteinExistence type="inferred from homology"/>
<accession>A0A7G9L493</accession>
<organism evidence="7 8">
    <name type="scientific">Sphingomonas sabuli</name>
    <dbReference type="NCBI Taxonomy" id="2764186"/>
    <lineage>
        <taxon>Bacteria</taxon>
        <taxon>Pseudomonadati</taxon>
        <taxon>Pseudomonadota</taxon>
        <taxon>Alphaproteobacteria</taxon>
        <taxon>Sphingomonadales</taxon>
        <taxon>Sphingomonadaceae</taxon>
        <taxon>Sphingomonas</taxon>
    </lineage>
</organism>
<reference evidence="7 8" key="1">
    <citation type="submission" date="2020-08" db="EMBL/GenBank/DDBJ databases">
        <title>Sphingomonas sp. sand1-3 16S ribosomal RNA gene Genome sequencing and assembly.</title>
        <authorList>
            <person name="Kang M."/>
        </authorList>
    </citation>
    <scope>NUCLEOTIDE SEQUENCE [LARGE SCALE GENOMIC DNA]</scope>
    <source>
        <strain evidence="8">sand1-3</strain>
    </source>
</reference>
<feature type="transmembrane region" description="Helical" evidence="6">
    <location>
        <begin position="140"/>
        <end position="163"/>
    </location>
</feature>
<dbReference type="PANTHER" id="PTHR10057:SF0">
    <property type="entry name" value="TRANSLOCATOR PROTEIN"/>
    <property type="match status" value="1"/>
</dbReference>
<dbReference type="InterPro" id="IPR038330">
    <property type="entry name" value="TspO/MBR-related_sf"/>
</dbReference>
<evidence type="ECO:0000256" key="2">
    <source>
        <dbReference type="ARBA" id="ARBA00007524"/>
    </source>
</evidence>
<comment type="similarity">
    <text evidence="2">Belongs to the TspO/BZRP family.</text>
</comment>